<evidence type="ECO:0000313" key="3">
    <source>
        <dbReference type="Proteomes" id="UP000242875"/>
    </source>
</evidence>
<feature type="non-terminal residue" evidence="2">
    <location>
        <position position="152"/>
    </location>
</feature>
<evidence type="ECO:0000313" key="2">
    <source>
        <dbReference type="EMBL" id="OZJ02817.1"/>
    </source>
</evidence>
<protein>
    <submittedName>
        <fullName evidence="2">Uncharacterized protein</fullName>
    </submittedName>
</protein>
<dbReference type="OrthoDB" id="3360643at2759"/>
<name>A0A261XWT1_9FUNG</name>
<keyword evidence="3" id="KW-1185">Reference proteome</keyword>
<gene>
    <name evidence="2" type="ORF">BZG36_05215</name>
</gene>
<reference evidence="2 3" key="1">
    <citation type="journal article" date="2017" name="Mycologia">
        <title>Bifiguratus adelaidae, gen. et sp. nov., a new member of Mucoromycotina in endophytic and soil-dwelling habitats.</title>
        <authorList>
            <person name="Torres-Cruz T.J."/>
            <person name="Billingsley Tobias T.L."/>
            <person name="Almatruk M."/>
            <person name="Hesse C."/>
            <person name="Kuske C.R."/>
            <person name="Desiro A."/>
            <person name="Benucci G.M."/>
            <person name="Bonito G."/>
            <person name="Stajich J.E."/>
            <person name="Dunlap C."/>
            <person name="Arnold A.E."/>
            <person name="Porras-Alfaro A."/>
        </authorList>
    </citation>
    <scope>NUCLEOTIDE SEQUENCE [LARGE SCALE GENOMIC DNA]</scope>
    <source>
        <strain evidence="2 3">AZ0501</strain>
    </source>
</reference>
<accession>A0A261XWT1</accession>
<dbReference type="Proteomes" id="UP000242875">
    <property type="component" value="Unassembled WGS sequence"/>
</dbReference>
<organism evidence="2 3">
    <name type="scientific">Bifiguratus adelaidae</name>
    <dbReference type="NCBI Taxonomy" id="1938954"/>
    <lineage>
        <taxon>Eukaryota</taxon>
        <taxon>Fungi</taxon>
        <taxon>Fungi incertae sedis</taxon>
        <taxon>Mucoromycota</taxon>
        <taxon>Mucoromycotina</taxon>
        <taxon>Endogonomycetes</taxon>
        <taxon>Endogonales</taxon>
        <taxon>Endogonales incertae sedis</taxon>
        <taxon>Bifiguratus</taxon>
    </lineage>
</organism>
<dbReference type="EMBL" id="MVBO01000123">
    <property type="protein sequence ID" value="OZJ02817.1"/>
    <property type="molecule type" value="Genomic_DNA"/>
</dbReference>
<proteinExistence type="predicted"/>
<keyword evidence="1" id="KW-0732">Signal</keyword>
<dbReference type="AlphaFoldDB" id="A0A261XWT1"/>
<comment type="caution">
    <text evidence="2">The sequence shown here is derived from an EMBL/GenBank/DDBJ whole genome shotgun (WGS) entry which is preliminary data.</text>
</comment>
<evidence type="ECO:0000256" key="1">
    <source>
        <dbReference type="SAM" id="SignalP"/>
    </source>
</evidence>
<feature type="chain" id="PRO_5012492462" evidence="1">
    <location>
        <begin position="21"/>
        <end position="152"/>
    </location>
</feature>
<sequence length="152" mass="16472">MSTLATTVILTALGVQQIAAQSGPGCCSAWWFAPSGSVMTKGLHYVWPGENPSKLEPRFCNLTTSPEIGMESAFSRTLWVISNNLENGHLRLGTGHIMMSDYHEYNQVLVYEGNALTTDFELDTNSGEWIDNWTLEPGEAGAAAGTKSDSGR</sequence>
<feature type="signal peptide" evidence="1">
    <location>
        <begin position="1"/>
        <end position="20"/>
    </location>
</feature>